<proteinExistence type="predicted"/>
<keyword evidence="3" id="KW-0460">Magnesium</keyword>
<keyword evidence="4" id="KW-0456">Lyase</keyword>
<evidence type="ECO:0000256" key="1">
    <source>
        <dbReference type="ARBA" id="ARBA00001946"/>
    </source>
</evidence>
<evidence type="ECO:0000313" key="4">
    <source>
        <dbReference type="EMBL" id="GAA4992272.1"/>
    </source>
</evidence>
<comment type="caution">
    <text evidence="4">The sequence shown here is derived from an EMBL/GenBank/DDBJ whole genome shotgun (WGS) entry which is preliminary data.</text>
</comment>
<dbReference type="InterPro" id="IPR015813">
    <property type="entry name" value="Pyrv/PenolPyrv_kinase-like_dom"/>
</dbReference>
<dbReference type="Pfam" id="PF15617">
    <property type="entry name" value="C-C_Bond_Lyase"/>
    <property type="match status" value="1"/>
</dbReference>
<sequence>MQHFAHLPTEARRRLFHRLPRRVGPGSPPGLLAHALGATLYCPATRPQLAADLARLAGRGLVSAVACLEDSVPDAEVAHAEARLVEQVGLHRHHVREGRAAPLLLFVRVRTPGQLRSLVDRLGEDVDALAGFVLPKFGAPGQPEPAEHLAAVADAGRAAGRRMWAMPVVETADVLHRESRLEALLRIREVLTAARDLVLAVRTGATDLSAVHGLRRPRGTTVWDVRIVADVLGDVVNVLGRLDGSGFPVTGPVWEHFTSGERLFRTGLRETPFDQLDVRELRSRLLRDDLDGLLREVELDRINGLVGKTVIHPSHVGVVHAMSVVPHEEWCDAADVLGAAGGVLASTYANKMNEAKPHRAWAERVLARAEAFGVAAEGISLVDVVAELVAAEAGAAAVPSARPAGAGVGR</sequence>
<dbReference type="EMBL" id="BAABIL010000549">
    <property type="protein sequence ID" value="GAA4992272.1"/>
    <property type="molecule type" value="Genomic_DNA"/>
</dbReference>
<gene>
    <name evidence="4" type="ORF">GCM10023225_30650</name>
</gene>
<dbReference type="InterPro" id="IPR040442">
    <property type="entry name" value="Pyrv_kinase-like_dom_sf"/>
</dbReference>
<evidence type="ECO:0000256" key="3">
    <source>
        <dbReference type="ARBA" id="ARBA00022842"/>
    </source>
</evidence>
<evidence type="ECO:0000313" key="5">
    <source>
        <dbReference type="Proteomes" id="UP001501195"/>
    </source>
</evidence>
<reference evidence="5" key="1">
    <citation type="journal article" date="2019" name="Int. J. Syst. Evol. Microbiol.">
        <title>The Global Catalogue of Microorganisms (GCM) 10K type strain sequencing project: providing services to taxonomists for standard genome sequencing and annotation.</title>
        <authorList>
            <consortium name="The Broad Institute Genomics Platform"/>
            <consortium name="The Broad Institute Genome Sequencing Center for Infectious Disease"/>
            <person name="Wu L."/>
            <person name="Ma J."/>
        </authorList>
    </citation>
    <scope>NUCLEOTIDE SEQUENCE [LARGE SCALE GENOMIC DNA]</scope>
    <source>
        <strain evidence="5">JCM 18126</strain>
    </source>
</reference>
<dbReference type="InterPro" id="IPR039480">
    <property type="entry name" value="C-C_Bond_Lyase-like"/>
</dbReference>
<dbReference type="Gene3D" id="3.20.20.60">
    <property type="entry name" value="Phosphoenolpyruvate-binding domains"/>
    <property type="match status" value="2"/>
</dbReference>
<dbReference type="RefSeq" id="WP_345713589.1">
    <property type="nucleotide sequence ID" value="NZ_BAABIL010000549.1"/>
</dbReference>
<keyword evidence="2" id="KW-0479">Metal-binding</keyword>
<evidence type="ECO:0000256" key="2">
    <source>
        <dbReference type="ARBA" id="ARBA00022723"/>
    </source>
</evidence>
<dbReference type="SUPFAM" id="SSF51621">
    <property type="entry name" value="Phosphoenolpyruvate/pyruvate domain"/>
    <property type="match status" value="1"/>
</dbReference>
<dbReference type="Proteomes" id="UP001501195">
    <property type="component" value="Unassembled WGS sequence"/>
</dbReference>
<organism evidence="4 5">
    <name type="scientific">Kineococcus glutinatus</name>
    <dbReference type="NCBI Taxonomy" id="1070872"/>
    <lineage>
        <taxon>Bacteria</taxon>
        <taxon>Bacillati</taxon>
        <taxon>Actinomycetota</taxon>
        <taxon>Actinomycetes</taxon>
        <taxon>Kineosporiales</taxon>
        <taxon>Kineosporiaceae</taxon>
        <taxon>Kineococcus</taxon>
    </lineage>
</organism>
<comment type="cofactor">
    <cofactor evidence="1">
        <name>Mg(2+)</name>
        <dbReference type="ChEBI" id="CHEBI:18420"/>
    </cofactor>
</comment>
<name>A0ABP9I9M6_9ACTN</name>
<protein>
    <submittedName>
        <fullName evidence="4">HpcH/HpaI aldolase/citrate lyase family protein</fullName>
    </submittedName>
</protein>
<keyword evidence="5" id="KW-1185">Reference proteome</keyword>
<accession>A0ABP9I9M6</accession>
<dbReference type="PANTHER" id="PTHR32308">
    <property type="entry name" value="LYASE BETA SUBUNIT, PUTATIVE (AFU_ORTHOLOGUE AFUA_4G13030)-RELATED"/>
    <property type="match status" value="1"/>
</dbReference>
<dbReference type="GO" id="GO:0016829">
    <property type="term" value="F:lyase activity"/>
    <property type="evidence" value="ECO:0007669"/>
    <property type="project" value="UniProtKB-KW"/>
</dbReference>
<dbReference type="PANTHER" id="PTHR32308:SF10">
    <property type="entry name" value="CITRATE LYASE SUBUNIT BETA"/>
    <property type="match status" value="1"/>
</dbReference>